<dbReference type="InterPro" id="IPR013785">
    <property type="entry name" value="Aldolase_TIM"/>
</dbReference>
<name>A0ABV5W6N6_9BACL</name>
<dbReference type="InterPro" id="IPR000891">
    <property type="entry name" value="PYR_CT"/>
</dbReference>
<evidence type="ECO:0000313" key="4">
    <source>
        <dbReference type="Proteomes" id="UP001589619"/>
    </source>
</evidence>
<dbReference type="PROSITE" id="PS50991">
    <property type="entry name" value="PYR_CT"/>
    <property type="match status" value="1"/>
</dbReference>
<evidence type="ECO:0000256" key="1">
    <source>
        <dbReference type="ARBA" id="ARBA00022679"/>
    </source>
</evidence>
<gene>
    <name evidence="3" type="ORF">ACFFNY_31045</name>
</gene>
<keyword evidence="1" id="KW-0808">Transferase</keyword>
<feature type="domain" description="Pyruvate carboxyltransferase" evidence="2">
    <location>
        <begin position="48"/>
        <end position="317"/>
    </location>
</feature>
<sequence>MNAMSLNDRLPASNGQEPNLLREQFPYDRPPLIAFDGVEVPMDRPTDLFITDTTFRDGQQARTPYTVGQITALFDLLHRLSGPRGVIRQTEFFLYSDKDRQAVRACQERGYAFPEITAWIRAVAKDFQLVKEMGIRETGILTSCSDYHIHLKLGMNRAQAMEQYLSVVRAALAEGIRPRCHLEDVTRADVHGFVIPFVQQLVRLSEESGIPVKVRLCDTMGYGVSYPGAALPRSVPRLVHALRTETGIASAQLEWHGHNDFYKVLTNASTAWLYGCSGVNGTLLGFGERTGNAPIEGLLFEYIGLTGDTSVDTRVVTEIADYFERELGYAIPPMTPFVGKSFNVTAAGIHADGIVKNEEIYNIFDTDKLLKRPLGILVTDKAGTAGVAHWINRYLGLSGEARIDKRIPGVQALYEWVVGQYEDGRTTSLANEELEAAARRLMPEVFLSLRDEKFEPS</sequence>
<accession>A0ABV5W6N6</accession>
<dbReference type="Pfam" id="PF00682">
    <property type="entry name" value="HMGL-like"/>
    <property type="match status" value="1"/>
</dbReference>
<dbReference type="PANTHER" id="PTHR42880:SF1">
    <property type="entry name" value="ISOPROPYLMALATE_HOMOCITRATE_CITRAMALATE SYNTHASE FAMILY PROTEIN"/>
    <property type="match status" value="1"/>
</dbReference>
<dbReference type="Proteomes" id="UP001589619">
    <property type="component" value="Unassembled WGS sequence"/>
</dbReference>
<reference evidence="3 4" key="1">
    <citation type="submission" date="2024-09" db="EMBL/GenBank/DDBJ databases">
        <authorList>
            <person name="Sun Q."/>
            <person name="Mori K."/>
        </authorList>
    </citation>
    <scope>NUCLEOTIDE SEQUENCE [LARGE SCALE GENOMIC DNA]</scope>
    <source>
        <strain evidence="3 4">JCM 12520</strain>
    </source>
</reference>
<dbReference type="CDD" id="cd07947">
    <property type="entry name" value="DRE_TIM_Re_CS"/>
    <property type="match status" value="1"/>
</dbReference>
<evidence type="ECO:0000259" key="2">
    <source>
        <dbReference type="PROSITE" id="PS50991"/>
    </source>
</evidence>
<dbReference type="PANTHER" id="PTHR42880">
    <property type="entry name" value="HOMOCITRATE SYNTHASE"/>
    <property type="match status" value="1"/>
</dbReference>
<organism evidence="3 4">
    <name type="scientific">Paenibacillus hodogayensis</name>
    <dbReference type="NCBI Taxonomy" id="279208"/>
    <lineage>
        <taxon>Bacteria</taxon>
        <taxon>Bacillati</taxon>
        <taxon>Bacillota</taxon>
        <taxon>Bacilli</taxon>
        <taxon>Bacillales</taxon>
        <taxon>Paenibacillaceae</taxon>
        <taxon>Paenibacillus</taxon>
    </lineage>
</organism>
<dbReference type="EMBL" id="JBHMAG010000020">
    <property type="protein sequence ID" value="MFB9756035.1"/>
    <property type="molecule type" value="Genomic_DNA"/>
</dbReference>
<protein>
    <recommendedName>
        <fullName evidence="2">Pyruvate carboxyltransferase domain-containing protein</fullName>
    </recommendedName>
</protein>
<dbReference type="Gene3D" id="3.20.20.70">
    <property type="entry name" value="Aldolase class I"/>
    <property type="match status" value="1"/>
</dbReference>
<keyword evidence="4" id="KW-1185">Reference proteome</keyword>
<proteinExistence type="predicted"/>
<comment type="caution">
    <text evidence="3">The sequence shown here is derived from an EMBL/GenBank/DDBJ whole genome shotgun (WGS) entry which is preliminary data.</text>
</comment>
<dbReference type="SUPFAM" id="SSF51569">
    <property type="entry name" value="Aldolase"/>
    <property type="match status" value="1"/>
</dbReference>
<dbReference type="RefSeq" id="WP_379120563.1">
    <property type="nucleotide sequence ID" value="NZ_JBHMAG010000020.1"/>
</dbReference>
<evidence type="ECO:0000313" key="3">
    <source>
        <dbReference type="EMBL" id="MFB9756035.1"/>
    </source>
</evidence>